<gene>
    <name evidence="2" type="ORF">GFSPODELE1_LOCUS7613</name>
</gene>
<organism evidence="2 3">
    <name type="scientific">Somion occarium</name>
    <dbReference type="NCBI Taxonomy" id="3059160"/>
    <lineage>
        <taxon>Eukaryota</taxon>
        <taxon>Fungi</taxon>
        <taxon>Dikarya</taxon>
        <taxon>Basidiomycota</taxon>
        <taxon>Agaricomycotina</taxon>
        <taxon>Agaricomycetes</taxon>
        <taxon>Polyporales</taxon>
        <taxon>Cerrenaceae</taxon>
        <taxon>Somion</taxon>
    </lineage>
</organism>
<evidence type="ECO:0000256" key="1">
    <source>
        <dbReference type="SAM" id="SignalP"/>
    </source>
</evidence>
<evidence type="ECO:0008006" key="4">
    <source>
        <dbReference type="Google" id="ProtNLM"/>
    </source>
</evidence>
<evidence type="ECO:0000313" key="3">
    <source>
        <dbReference type="Proteomes" id="UP001497453"/>
    </source>
</evidence>
<evidence type="ECO:0000313" key="2">
    <source>
        <dbReference type="EMBL" id="CAL1710008.1"/>
    </source>
</evidence>
<keyword evidence="1" id="KW-0732">Signal</keyword>
<accession>A0ABP1DSG6</accession>
<protein>
    <recommendedName>
        <fullName evidence="4">Hydrophobin</fullName>
    </recommendedName>
</protein>
<feature type="chain" id="PRO_5047363686" description="Hydrophobin" evidence="1">
    <location>
        <begin position="23"/>
        <end position="106"/>
    </location>
</feature>
<keyword evidence="3" id="KW-1185">Reference proteome</keyword>
<reference evidence="3" key="1">
    <citation type="submission" date="2024-04" db="EMBL/GenBank/DDBJ databases">
        <authorList>
            <person name="Shaw F."/>
            <person name="Minotto A."/>
        </authorList>
    </citation>
    <scope>NUCLEOTIDE SEQUENCE [LARGE SCALE GENOMIC DNA]</scope>
</reference>
<feature type="signal peptide" evidence="1">
    <location>
        <begin position="1"/>
        <end position="22"/>
    </location>
</feature>
<dbReference type="EMBL" id="OZ037948">
    <property type="protein sequence ID" value="CAL1710008.1"/>
    <property type="molecule type" value="Genomic_DNA"/>
</dbReference>
<dbReference type="CDD" id="cd23507">
    <property type="entry name" value="hydrophobin_I"/>
    <property type="match status" value="1"/>
</dbReference>
<name>A0ABP1DSG6_9APHY</name>
<sequence length="106" mass="10524">MQLLFAPIVALVLLLIVQPSQALCNGAAAVSCCVTVAPASDPLVALQLFLANITAPTPDTVIGLGCVPVTAESGRCLTKLVGCDDNSHAILGVGIGVGCGLNLQAA</sequence>
<dbReference type="Proteomes" id="UP001497453">
    <property type="component" value="Chromosome 5"/>
</dbReference>
<proteinExistence type="predicted"/>